<reference evidence="2 3" key="1">
    <citation type="journal article" date="2015" name="Nature">
        <title>rRNA introns, odd ribosomes, and small enigmatic genomes across a large radiation of phyla.</title>
        <authorList>
            <person name="Brown C.T."/>
            <person name="Hug L.A."/>
            <person name="Thomas B.C."/>
            <person name="Sharon I."/>
            <person name="Castelle C.J."/>
            <person name="Singh A."/>
            <person name="Wilkins M.J."/>
            <person name="Williams K.H."/>
            <person name="Banfield J.F."/>
        </authorList>
    </citation>
    <scope>NUCLEOTIDE SEQUENCE [LARGE SCALE GENOMIC DNA]</scope>
</reference>
<protein>
    <recommendedName>
        <fullName evidence="4">Type IV pilus assembly protein PilW</fullName>
    </recommendedName>
</protein>
<keyword evidence="1" id="KW-1133">Transmembrane helix</keyword>
<dbReference type="AlphaFoldDB" id="A0A0G1WJF4"/>
<name>A0A0G1WJF4_9BACT</name>
<accession>A0A0G1WJF4</accession>
<organism evidence="2 3">
    <name type="scientific">Candidatus Wolfebacteria bacterium GW2011_GWA2_47_9b</name>
    <dbReference type="NCBI Taxonomy" id="1619005"/>
    <lineage>
        <taxon>Bacteria</taxon>
        <taxon>Candidatus Wolfeibacteriota</taxon>
    </lineage>
</organism>
<keyword evidence="1" id="KW-0812">Transmembrane</keyword>
<evidence type="ECO:0000313" key="2">
    <source>
        <dbReference type="EMBL" id="KKU90453.1"/>
    </source>
</evidence>
<comment type="caution">
    <text evidence="2">The sequence shown here is derived from an EMBL/GenBank/DDBJ whole genome shotgun (WGS) entry which is preliminary data.</text>
</comment>
<feature type="transmembrane region" description="Helical" evidence="1">
    <location>
        <begin position="21"/>
        <end position="40"/>
    </location>
</feature>
<dbReference type="Proteomes" id="UP000033882">
    <property type="component" value="Unassembled WGS sequence"/>
</dbReference>
<proteinExistence type="predicted"/>
<dbReference type="InterPro" id="IPR012902">
    <property type="entry name" value="N_methyl_site"/>
</dbReference>
<dbReference type="EMBL" id="LCPB01000002">
    <property type="protein sequence ID" value="KKU90453.1"/>
    <property type="molecule type" value="Genomic_DNA"/>
</dbReference>
<gene>
    <name evidence="2" type="ORF">UY19_C0002G0026</name>
</gene>
<dbReference type="PROSITE" id="PS00409">
    <property type="entry name" value="PROKAR_NTER_METHYL"/>
    <property type="match status" value="1"/>
</dbReference>
<keyword evidence="1" id="KW-0472">Membrane</keyword>
<evidence type="ECO:0000313" key="3">
    <source>
        <dbReference type="Proteomes" id="UP000033882"/>
    </source>
</evidence>
<evidence type="ECO:0008006" key="4">
    <source>
        <dbReference type="Google" id="ProtNLM"/>
    </source>
</evidence>
<sequence>MDITPLHRKRTARTGVTLIEFVVAFGIFTMLITIASGSFIRSMRVQRTSLQLMSVNDNMGITLEQMMREMRTGYHFCTATDGMTYAGIPAEVITQCQNLASGLNLSEIQFFNASNEIVRYRWINEMLEKGISRAEFFDPVAGASLCGDGTLDIVNGICYHIITGDNIKITNAYFRPSYNDDGDGYSPRITLSFSLTTNDPVAESIATPITIQTTVSARCGESTCPGDS</sequence>
<evidence type="ECO:0000256" key="1">
    <source>
        <dbReference type="SAM" id="Phobius"/>
    </source>
</evidence>